<accession>A0ABT1XBE1</accession>
<gene>
    <name evidence="16" type="ORF">NRP21_25520</name>
</gene>
<evidence type="ECO:0000256" key="8">
    <source>
        <dbReference type="ARBA" id="ARBA00022679"/>
    </source>
</evidence>
<dbReference type="InterPro" id="IPR052162">
    <property type="entry name" value="Sensor_kinase/Photoreceptor"/>
</dbReference>
<keyword evidence="10" id="KW-0418">Kinase</keyword>
<dbReference type="CDD" id="cd00130">
    <property type="entry name" value="PAS"/>
    <property type="match status" value="2"/>
</dbReference>
<dbReference type="PANTHER" id="PTHR43304:SF1">
    <property type="entry name" value="PAC DOMAIN-CONTAINING PROTEIN"/>
    <property type="match status" value="1"/>
</dbReference>
<dbReference type="SUPFAM" id="SSF55781">
    <property type="entry name" value="GAF domain-like"/>
    <property type="match status" value="2"/>
</dbReference>
<evidence type="ECO:0000259" key="15">
    <source>
        <dbReference type="PROSITE" id="PS50113"/>
    </source>
</evidence>
<dbReference type="Gene3D" id="3.30.565.10">
    <property type="entry name" value="Histidine kinase-like ATPase, C-terminal domain"/>
    <property type="match status" value="1"/>
</dbReference>
<keyword evidence="3" id="KW-0600">Photoreceptor protein</keyword>
<feature type="domain" description="PAC" evidence="15">
    <location>
        <begin position="674"/>
        <end position="727"/>
    </location>
</feature>
<dbReference type="PROSITE" id="PS50112">
    <property type="entry name" value="PAS"/>
    <property type="match status" value="1"/>
</dbReference>
<keyword evidence="9" id="KW-0547">Nucleotide-binding</keyword>
<dbReference type="EMBL" id="JANJOU010000034">
    <property type="protein sequence ID" value="MCR0985415.1"/>
    <property type="molecule type" value="Genomic_DNA"/>
</dbReference>
<evidence type="ECO:0000256" key="1">
    <source>
        <dbReference type="ARBA" id="ARBA00000085"/>
    </source>
</evidence>
<dbReference type="InterPro" id="IPR003018">
    <property type="entry name" value="GAF"/>
</dbReference>
<evidence type="ECO:0000256" key="10">
    <source>
        <dbReference type="ARBA" id="ARBA00022777"/>
    </source>
</evidence>
<evidence type="ECO:0000256" key="11">
    <source>
        <dbReference type="ARBA" id="ARBA00022840"/>
    </source>
</evidence>
<dbReference type="Gene3D" id="3.30.450.40">
    <property type="match status" value="2"/>
</dbReference>
<evidence type="ECO:0000256" key="13">
    <source>
        <dbReference type="ARBA" id="ARBA00023170"/>
    </source>
</evidence>
<keyword evidence="7" id="KW-0288">FMN</keyword>
<keyword evidence="13" id="KW-0675">Receptor</keyword>
<dbReference type="InterPro" id="IPR036890">
    <property type="entry name" value="HATPase_C_sf"/>
</dbReference>
<dbReference type="SMART" id="SM00065">
    <property type="entry name" value="GAF"/>
    <property type="match status" value="2"/>
</dbReference>
<protein>
    <recommendedName>
        <fullName evidence="2">histidine kinase</fullName>
        <ecNumber evidence="2">2.7.13.3</ecNumber>
    </recommendedName>
</protein>
<keyword evidence="17" id="KW-1185">Reference proteome</keyword>
<evidence type="ECO:0000313" key="16">
    <source>
        <dbReference type="EMBL" id="MCR0985415.1"/>
    </source>
</evidence>
<feature type="domain" description="PAC" evidence="15">
    <location>
        <begin position="800"/>
        <end position="853"/>
    </location>
</feature>
<keyword evidence="5" id="KW-0716">Sensory transduction</keyword>
<dbReference type="NCBIfam" id="TIGR00229">
    <property type="entry name" value="sensory_box"/>
    <property type="match status" value="2"/>
</dbReference>
<sequence length="1057" mass="117691">MVELPLPETQGEADLFDALTVIFLAPLRSARARNAVRTSMGEGRFEFLTAFLAFVRTAHYWTETHPELANEPDMLACMEQYPELAAVLLDASEAAEASDSMQLRKALQELDRAHGALKEGEQHQAFLLKLSDALRPLADPLAVQREACRVLGEHLNLDWAQYTEMDWDRGVMTNARDYYRGDLPSHVGEYDLQQFPVHAAAWRAGRSVVVDDVATDPALGGAKRAGMLAASVRGALSTPLMKDRTTVAVMSALSGTPRRWTSTDIALLEETADRTWAAVERARIEVALRESEELRRIALEGGRMGTWRWDVNSRLIWGDAQFLALWGVTATDGPHPLSLFTERMSGEGAAEIGEIVTRAIEAGEEFDGQLEVASGPAAGRWVRWRGRVERDRPWILNGVTFDVTEQRLAEAALRESEARLAADLAGLRRLYALNVRLATEPDLRARLDGIIEAANDFLGTDRGCIQLVSEDGERLEMFAYRGYGPDSPFIRHFLHEGSKPACDAARQYGRRLVIEDVGTFPALQGTPDREVALGEGIRATQSTPMITRNGVMVGVLSNQFRSPHRPTEDGLRLVDLLAASVAEIVERHRAERRLRESEKRFRQFAEASPEIVWIRNAVTLQWEYFSPAFETIYGEERERVLRGDNLRNWADLIVPDDREAALGSIARVREGEEVTFEYRVRRPSDGAVRWLRNTDFPLRDGAGHVGRIGGFGQDVTEQKATGAALEAEKERFRTLAEGIPQLVWRSGDEGQWTWSSGQWQDFTEQTCGESQGHGWLDVVHPDDRAATIAAWEAARAHGMLDVEYRVRRARDGAWLWHHTRSVPVRDGEGRIVEWLGTSTDVQGLKEMQERQAVMVAELQHRTRNLIGVVRSVAGQTMASSESLEAFRTQFNDRLAALARVQGLLSRAEEEPITIGALIRMELDTLGLGDGGAGQVILNGPSVRIRNSVVQTLSLALHELATNARKYGALADGAGSLAIRWATPEEDGLRRLALEWVEEGGPTGDDAFPTRRGYGRELIERALPYTLNARTSYELGERGVRCTIDMPLERPATRTRTA</sequence>
<reference evidence="16 17" key="1">
    <citation type="submission" date="2022-06" db="EMBL/GenBank/DDBJ databases">
        <title>Roseomonas CN29.</title>
        <authorList>
            <person name="Cheng Y."/>
            <person name="He X."/>
        </authorList>
    </citation>
    <scope>NUCLEOTIDE SEQUENCE [LARGE SCALE GENOMIC DNA]</scope>
    <source>
        <strain evidence="16 17">CN29</strain>
    </source>
</reference>
<evidence type="ECO:0000256" key="7">
    <source>
        <dbReference type="ARBA" id="ARBA00022643"/>
    </source>
</evidence>
<keyword evidence="6" id="KW-0285">Flavoprotein</keyword>
<dbReference type="PROSITE" id="PS50113">
    <property type="entry name" value="PAC"/>
    <property type="match status" value="2"/>
</dbReference>
<keyword evidence="11" id="KW-0067">ATP-binding</keyword>
<evidence type="ECO:0000256" key="9">
    <source>
        <dbReference type="ARBA" id="ARBA00022741"/>
    </source>
</evidence>
<dbReference type="Pfam" id="PF07536">
    <property type="entry name" value="HWE_HK"/>
    <property type="match status" value="1"/>
</dbReference>
<dbReference type="PANTHER" id="PTHR43304">
    <property type="entry name" value="PHYTOCHROME-LIKE PROTEIN CPH1"/>
    <property type="match status" value="1"/>
</dbReference>
<evidence type="ECO:0000256" key="6">
    <source>
        <dbReference type="ARBA" id="ARBA00022630"/>
    </source>
</evidence>
<dbReference type="SUPFAM" id="SSF55785">
    <property type="entry name" value="PYP-like sensor domain (PAS domain)"/>
    <property type="match status" value="3"/>
</dbReference>
<organism evidence="16 17">
    <name type="scientific">Roseomonas populi</name>
    <dbReference type="NCBI Taxonomy" id="3121582"/>
    <lineage>
        <taxon>Bacteria</taxon>
        <taxon>Pseudomonadati</taxon>
        <taxon>Pseudomonadota</taxon>
        <taxon>Alphaproteobacteria</taxon>
        <taxon>Acetobacterales</taxon>
        <taxon>Roseomonadaceae</taxon>
        <taxon>Roseomonas</taxon>
    </lineage>
</organism>
<dbReference type="InterPro" id="IPR035965">
    <property type="entry name" value="PAS-like_dom_sf"/>
</dbReference>
<evidence type="ECO:0000313" key="17">
    <source>
        <dbReference type="Proteomes" id="UP001524642"/>
    </source>
</evidence>
<keyword evidence="8" id="KW-0808">Transferase</keyword>
<evidence type="ECO:0000256" key="2">
    <source>
        <dbReference type="ARBA" id="ARBA00012438"/>
    </source>
</evidence>
<dbReference type="InterPro" id="IPR001610">
    <property type="entry name" value="PAC"/>
</dbReference>
<dbReference type="InterPro" id="IPR029016">
    <property type="entry name" value="GAF-like_dom_sf"/>
</dbReference>
<comment type="catalytic activity">
    <reaction evidence="1">
        <text>ATP + protein L-histidine = ADP + protein N-phospho-L-histidine.</text>
        <dbReference type="EC" id="2.7.13.3"/>
    </reaction>
</comment>
<dbReference type="RefSeq" id="WP_257719063.1">
    <property type="nucleotide sequence ID" value="NZ_JANJOU010000034.1"/>
</dbReference>
<evidence type="ECO:0000256" key="12">
    <source>
        <dbReference type="ARBA" id="ARBA00022991"/>
    </source>
</evidence>
<keyword evidence="4" id="KW-0597">Phosphoprotein</keyword>
<dbReference type="SMART" id="SM00091">
    <property type="entry name" value="PAS"/>
    <property type="match status" value="3"/>
</dbReference>
<dbReference type="Proteomes" id="UP001524642">
    <property type="component" value="Unassembled WGS sequence"/>
</dbReference>
<dbReference type="InterPro" id="IPR011102">
    <property type="entry name" value="Sig_transdc_His_kinase_HWE"/>
</dbReference>
<evidence type="ECO:0000259" key="14">
    <source>
        <dbReference type="PROSITE" id="PS50112"/>
    </source>
</evidence>
<dbReference type="Gene3D" id="3.30.450.20">
    <property type="entry name" value="PAS domain"/>
    <property type="match status" value="3"/>
</dbReference>
<dbReference type="SMART" id="SM00911">
    <property type="entry name" value="HWE_HK"/>
    <property type="match status" value="1"/>
</dbReference>
<keyword evidence="12" id="KW-0157">Chromophore</keyword>
<dbReference type="Pfam" id="PF08447">
    <property type="entry name" value="PAS_3"/>
    <property type="match status" value="2"/>
</dbReference>
<evidence type="ECO:0000256" key="5">
    <source>
        <dbReference type="ARBA" id="ARBA00022606"/>
    </source>
</evidence>
<evidence type="ECO:0000256" key="4">
    <source>
        <dbReference type="ARBA" id="ARBA00022553"/>
    </source>
</evidence>
<dbReference type="InterPro" id="IPR000700">
    <property type="entry name" value="PAS-assoc_C"/>
</dbReference>
<name>A0ABT1XBE1_9PROT</name>
<dbReference type="EC" id="2.7.13.3" evidence="2"/>
<feature type="domain" description="PAS" evidence="14">
    <location>
        <begin position="597"/>
        <end position="672"/>
    </location>
</feature>
<dbReference type="InterPro" id="IPR013655">
    <property type="entry name" value="PAS_fold_3"/>
</dbReference>
<dbReference type="SMART" id="SM00086">
    <property type="entry name" value="PAC"/>
    <property type="match status" value="2"/>
</dbReference>
<proteinExistence type="predicted"/>
<comment type="caution">
    <text evidence="16">The sequence shown here is derived from an EMBL/GenBank/DDBJ whole genome shotgun (WGS) entry which is preliminary data.</text>
</comment>
<dbReference type="InterPro" id="IPR000014">
    <property type="entry name" value="PAS"/>
</dbReference>
<dbReference type="Pfam" id="PF13185">
    <property type="entry name" value="GAF_2"/>
    <property type="match status" value="2"/>
</dbReference>
<evidence type="ECO:0000256" key="3">
    <source>
        <dbReference type="ARBA" id="ARBA00022543"/>
    </source>
</evidence>